<protein>
    <recommendedName>
        <fullName evidence="5">Sporulation/spore germination protein</fullName>
    </recommendedName>
</protein>
<organism evidence="3 4">
    <name type="scientific">Dactylococcopsis salina (strain PCC 8305)</name>
    <name type="common">Myxobactron salinum</name>
    <dbReference type="NCBI Taxonomy" id="13035"/>
    <lineage>
        <taxon>Bacteria</taxon>
        <taxon>Bacillati</taxon>
        <taxon>Cyanobacteriota</taxon>
        <taxon>Cyanophyceae</taxon>
        <taxon>Nodosilineales</taxon>
        <taxon>Cymatolegaceae</taxon>
        <taxon>Dactylococcopsis</taxon>
    </lineage>
</organism>
<reference evidence="3" key="1">
    <citation type="submission" date="2012-04" db="EMBL/GenBank/DDBJ databases">
        <title>Finished genome of Dactylococcopsis salina PCC 8305.</title>
        <authorList>
            <consortium name="US DOE Joint Genome Institute"/>
            <person name="Gugger M."/>
            <person name="Coursin T."/>
            <person name="Rippka R."/>
            <person name="Tandeau De Marsac N."/>
            <person name="Huntemann M."/>
            <person name="Wei C.-L."/>
            <person name="Han J."/>
            <person name="Detter J.C."/>
            <person name="Han C."/>
            <person name="Tapia R."/>
            <person name="Daligault H."/>
            <person name="Chen A."/>
            <person name="Krypides N."/>
            <person name="Mavromatis K."/>
            <person name="Markowitz V."/>
            <person name="Szeto E."/>
            <person name="Ivanova N."/>
            <person name="Ovchinnikova G."/>
            <person name="Pagani I."/>
            <person name="Pati A."/>
            <person name="Goodwin L."/>
            <person name="Peters L."/>
            <person name="Pitluck S."/>
            <person name="Woyke T."/>
            <person name="Kerfeld C."/>
        </authorList>
    </citation>
    <scope>NUCLEOTIDE SEQUENCE [LARGE SCALE GENOMIC DNA]</scope>
    <source>
        <strain evidence="3">PCC 8305</strain>
    </source>
</reference>
<evidence type="ECO:0000313" key="3">
    <source>
        <dbReference type="EMBL" id="AFZ50005.1"/>
    </source>
</evidence>
<dbReference type="KEGG" id="dsl:Dacsa_1310"/>
<accession>K9YUH5</accession>
<feature type="compositionally biased region" description="Polar residues" evidence="1">
    <location>
        <begin position="24"/>
        <end position="36"/>
    </location>
</feature>
<dbReference type="Proteomes" id="UP000010482">
    <property type="component" value="Chromosome"/>
</dbReference>
<dbReference type="RefSeq" id="WP_015229010.1">
    <property type="nucleotide sequence ID" value="NC_019780.1"/>
</dbReference>
<dbReference type="PROSITE" id="PS51257">
    <property type="entry name" value="PROKAR_LIPOPROTEIN"/>
    <property type="match status" value="1"/>
</dbReference>
<evidence type="ECO:0008006" key="5">
    <source>
        <dbReference type="Google" id="ProtNLM"/>
    </source>
</evidence>
<name>K9YUH5_DACS8</name>
<dbReference type="eggNOG" id="ENOG5032W3N">
    <property type="taxonomic scope" value="Bacteria"/>
</dbReference>
<dbReference type="HOGENOM" id="CLU_905034_0_0_3"/>
<evidence type="ECO:0000256" key="1">
    <source>
        <dbReference type="SAM" id="MobiDB-lite"/>
    </source>
</evidence>
<evidence type="ECO:0000313" key="4">
    <source>
        <dbReference type="Proteomes" id="UP000010482"/>
    </source>
</evidence>
<dbReference type="STRING" id="13035.Dacsa_1310"/>
<sequence length="250" mass="28285">MLKVIIFFLTSLLLISCNSSGENQSVQLPNEQNQPMNKPKKCPKQPNIALQSKNVILLDFDKKTITKSGTVSNSQMIGYQFTAETGQTLNYETDNELCIWIYDPNQSLVKPAKLSTSGEYIMQISTINSSENFQIELALTSPPKPQYSLADFPKSSCGDSLPLKEDDYPVTFYAVDISYSNANLEKARNIFCQDAFMKTIEGERLIQIASFRSVQRSENFANFISREIENVKVRTDSKTIVTKERFKNVQ</sequence>
<gene>
    <name evidence="3" type="ORF">Dacsa_1310</name>
</gene>
<dbReference type="EMBL" id="CP003944">
    <property type="protein sequence ID" value="AFZ50005.1"/>
    <property type="molecule type" value="Genomic_DNA"/>
</dbReference>
<keyword evidence="2" id="KW-0732">Signal</keyword>
<feature type="chain" id="PRO_5003938509" description="Sporulation/spore germination protein" evidence="2">
    <location>
        <begin position="22"/>
        <end position="250"/>
    </location>
</feature>
<evidence type="ECO:0000256" key="2">
    <source>
        <dbReference type="SAM" id="SignalP"/>
    </source>
</evidence>
<dbReference type="OrthoDB" id="518119at2"/>
<keyword evidence="4" id="KW-1185">Reference proteome</keyword>
<proteinExistence type="predicted"/>
<feature type="signal peptide" evidence="2">
    <location>
        <begin position="1"/>
        <end position="21"/>
    </location>
</feature>
<feature type="region of interest" description="Disordered" evidence="1">
    <location>
        <begin position="24"/>
        <end position="44"/>
    </location>
</feature>
<dbReference type="AlphaFoldDB" id="K9YUH5"/>